<dbReference type="InterPro" id="IPR003245">
    <property type="entry name" value="Phytocyanin_dom"/>
</dbReference>
<dbReference type="Gene3D" id="2.60.40.420">
    <property type="entry name" value="Cupredoxins - blue copper proteins"/>
    <property type="match status" value="1"/>
</dbReference>
<dbReference type="SUPFAM" id="SSF49503">
    <property type="entry name" value="Cupredoxins"/>
    <property type="match status" value="1"/>
</dbReference>
<evidence type="ECO:0000313" key="2">
    <source>
        <dbReference type="EMBL" id="KAK9086767.1"/>
    </source>
</evidence>
<dbReference type="Pfam" id="PF02298">
    <property type="entry name" value="Cu_bind_like"/>
    <property type="match status" value="1"/>
</dbReference>
<evidence type="ECO:0000313" key="3">
    <source>
        <dbReference type="Proteomes" id="UP001420932"/>
    </source>
</evidence>
<evidence type="ECO:0000259" key="1">
    <source>
        <dbReference type="Pfam" id="PF02298"/>
    </source>
</evidence>
<dbReference type="AlphaFoldDB" id="A0AAP0E8F6"/>
<dbReference type="EMBL" id="JBBNAF010000013">
    <property type="protein sequence ID" value="KAK9086767.1"/>
    <property type="molecule type" value="Genomic_DNA"/>
</dbReference>
<reference evidence="2 3" key="1">
    <citation type="submission" date="2024-01" db="EMBL/GenBank/DDBJ databases">
        <title>Genome assemblies of Stephania.</title>
        <authorList>
            <person name="Yang L."/>
        </authorList>
    </citation>
    <scope>NUCLEOTIDE SEQUENCE [LARGE SCALE GENOMIC DNA]</scope>
    <source>
        <strain evidence="2">YNDBR</strain>
        <tissue evidence="2">Leaf</tissue>
    </source>
</reference>
<keyword evidence="3" id="KW-1185">Reference proteome</keyword>
<proteinExistence type="predicted"/>
<comment type="caution">
    <text evidence="2">The sequence shown here is derived from an EMBL/GenBank/DDBJ whole genome shotgun (WGS) entry which is preliminary data.</text>
</comment>
<organism evidence="2 3">
    <name type="scientific">Stephania yunnanensis</name>
    <dbReference type="NCBI Taxonomy" id="152371"/>
    <lineage>
        <taxon>Eukaryota</taxon>
        <taxon>Viridiplantae</taxon>
        <taxon>Streptophyta</taxon>
        <taxon>Embryophyta</taxon>
        <taxon>Tracheophyta</taxon>
        <taxon>Spermatophyta</taxon>
        <taxon>Magnoliopsida</taxon>
        <taxon>Ranunculales</taxon>
        <taxon>Menispermaceae</taxon>
        <taxon>Menispermoideae</taxon>
        <taxon>Cissampelideae</taxon>
        <taxon>Stephania</taxon>
    </lineage>
</organism>
<name>A0AAP0E8F6_9MAGN</name>
<dbReference type="GO" id="GO:0009055">
    <property type="term" value="F:electron transfer activity"/>
    <property type="evidence" value="ECO:0007669"/>
    <property type="project" value="InterPro"/>
</dbReference>
<accession>A0AAP0E8F6</accession>
<dbReference type="InterPro" id="IPR008972">
    <property type="entry name" value="Cupredoxin"/>
</dbReference>
<protein>
    <recommendedName>
        <fullName evidence="1">Phytocyanin domain-containing protein</fullName>
    </recommendedName>
</protein>
<dbReference type="Proteomes" id="UP001420932">
    <property type="component" value="Unassembled WGS sequence"/>
</dbReference>
<feature type="domain" description="Phytocyanin" evidence="1">
    <location>
        <begin position="78"/>
        <end position="133"/>
    </location>
</feature>
<sequence length="135" mass="15289">MVSEPSKANVGGGSIRVRTIRSLKPGAVIEETRQRSQEISLWRSDLGPKNEIKKKDHLDRKKRGRSGKNYQTEKLKCMFSYSPTHHNRLQVREAFVSCDKAKPLRVFTSGADVIALNDTGHFFFICGLQSHCEIT</sequence>
<gene>
    <name evidence="2" type="ORF">Syun_029161</name>
</gene>